<reference evidence="5" key="1">
    <citation type="journal article" date="2019" name="Int. J. Syst. Evol. Microbiol.">
        <title>The Global Catalogue of Microorganisms (GCM) 10K type strain sequencing project: providing services to taxonomists for standard genome sequencing and annotation.</title>
        <authorList>
            <consortium name="The Broad Institute Genomics Platform"/>
            <consortium name="The Broad Institute Genome Sequencing Center for Infectious Disease"/>
            <person name="Wu L."/>
            <person name="Ma J."/>
        </authorList>
    </citation>
    <scope>NUCLEOTIDE SEQUENCE [LARGE SCALE GENOMIC DNA]</scope>
    <source>
        <strain evidence="5">TBRC 7912</strain>
    </source>
</reference>
<dbReference type="PANTHER" id="PTHR10545">
    <property type="entry name" value="DIAMINE N-ACETYLTRANSFERASE"/>
    <property type="match status" value="1"/>
</dbReference>
<dbReference type="InterPro" id="IPR016181">
    <property type="entry name" value="Acyl_CoA_acyltransferase"/>
</dbReference>
<evidence type="ECO:0000259" key="3">
    <source>
        <dbReference type="PROSITE" id="PS51186"/>
    </source>
</evidence>
<dbReference type="RefSeq" id="WP_386187657.1">
    <property type="nucleotide sequence ID" value="NZ_JBHSBC010000001.1"/>
</dbReference>
<dbReference type="GO" id="GO:0016746">
    <property type="term" value="F:acyltransferase activity"/>
    <property type="evidence" value="ECO:0007669"/>
    <property type="project" value="UniProtKB-KW"/>
</dbReference>
<evidence type="ECO:0000313" key="5">
    <source>
        <dbReference type="Proteomes" id="UP001595698"/>
    </source>
</evidence>
<protein>
    <submittedName>
        <fullName evidence="4">GNAT family N-acetyltransferase</fullName>
        <ecNumber evidence="4">2.3.-.-</ecNumber>
    </submittedName>
</protein>
<feature type="domain" description="N-acetyltransferase" evidence="3">
    <location>
        <begin position="1"/>
        <end position="158"/>
    </location>
</feature>
<sequence>MIRPATPEDVPAIVDLIRGLAEYEKALREVETTPEQLHEALFRPEPAVFCHVAQDPGEGRVVGFAIWYVTYSTWLGRHGIHLEDLFVLPSARGRGYGRRLLAELARLCVARGYGRLEWQVLDWNTPAAEFYVSLGAGPQQEWIPYRITGQALEELAAR</sequence>
<organism evidence="4 5">
    <name type="scientific">Streptosporangium jomthongense</name>
    <dbReference type="NCBI Taxonomy" id="1193683"/>
    <lineage>
        <taxon>Bacteria</taxon>
        <taxon>Bacillati</taxon>
        <taxon>Actinomycetota</taxon>
        <taxon>Actinomycetes</taxon>
        <taxon>Streptosporangiales</taxon>
        <taxon>Streptosporangiaceae</taxon>
        <taxon>Streptosporangium</taxon>
    </lineage>
</organism>
<keyword evidence="2 4" id="KW-0012">Acyltransferase</keyword>
<dbReference type="InterPro" id="IPR051016">
    <property type="entry name" value="Diverse_Substrate_AcTransf"/>
</dbReference>
<gene>
    <name evidence="4" type="ORF">ACFOYY_00845</name>
</gene>
<dbReference type="Pfam" id="PF00583">
    <property type="entry name" value="Acetyltransf_1"/>
    <property type="match status" value="1"/>
</dbReference>
<accession>A0ABV8EUF5</accession>
<proteinExistence type="predicted"/>
<dbReference type="PANTHER" id="PTHR10545:SF29">
    <property type="entry name" value="GH14572P-RELATED"/>
    <property type="match status" value="1"/>
</dbReference>
<dbReference type="InterPro" id="IPR000182">
    <property type="entry name" value="GNAT_dom"/>
</dbReference>
<keyword evidence="5" id="KW-1185">Reference proteome</keyword>
<dbReference type="CDD" id="cd04301">
    <property type="entry name" value="NAT_SF"/>
    <property type="match status" value="1"/>
</dbReference>
<evidence type="ECO:0000313" key="4">
    <source>
        <dbReference type="EMBL" id="MFC3978652.1"/>
    </source>
</evidence>
<evidence type="ECO:0000256" key="1">
    <source>
        <dbReference type="ARBA" id="ARBA00022679"/>
    </source>
</evidence>
<dbReference type="Gene3D" id="3.40.630.30">
    <property type="match status" value="1"/>
</dbReference>
<dbReference type="Proteomes" id="UP001595698">
    <property type="component" value="Unassembled WGS sequence"/>
</dbReference>
<dbReference type="SUPFAM" id="SSF55729">
    <property type="entry name" value="Acyl-CoA N-acyltransferases (Nat)"/>
    <property type="match status" value="1"/>
</dbReference>
<dbReference type="EC" id="2.3.-.-" evidence="4"/>
<comment type="caution">
    <text evidence="4">The sequence shown here is derived from an EMBL/GenBank/DDBJ whole genome shotgun (WGS) entry which is preliminary data.</text>
</comment>
<name>A0ABV8EUF5_9ACTN</name>
<dbReference type="PROSITE" id="PS51186">
    <property type="entry name" value="GNAT"/>
    <property type="match status" value="1"/>
</dbReference>
<keyword evidence="1 4" id="KW-0808">Transferase</keyword>
<evidence type="ECO:0000256" key="2">
    <source>
        <dbReference type="ARBA" id="ARBA00023315"/>
    </source>
</evidence>
<dbReference type="EMBL" id="JBHSBC010000001">
    <property type="protein sequence ID" value="MFC3978652.1"/>
    <property type="molecule type" value="Genomic_DNA"/>
</dbReference>